<name>A0A9W6X4G5_9STRA</name>
<dbReference type="EMBL" id="BSXT01000613">
    <property type="protein sequence ID" value="GMF31048.1"/>
    <property type="molecule type" value="Genomic_DNA"/>
</dbReference>
<feature type="compositionally biased region" description="Basic and acidic residues" evidence="1">
    <location>
        <begin position="104"/>
        <end position="133"/>
    </location>
</feature>
<gene>
    <name evidence="2" type="ORF">Pfra01_000701000</name>
</gene>
<feature type="compositionally biased region" description="Polar residues" evidence="1">
    <location>
        <begin position="35"/>
        <end position="49"/>
    </location>
</feature>
<feature type="compositionally biased region" description="Basic and acidic residues" evidence="1">
    <location>
        <begin position="81"/>
        <end position="92"/>
    </location>
</feature>
<keyword evidence="3" id="KW-1185">Reference proteome</keyword>
<organism evidence="2 3">
    <name type="scientific">Phytophthora fragariaefolia</name>
    <dbReference type="NCBI Taxonomy" id="1490495"/>
    <lineage>
        <taxon>Eukaryota</taxon>
        <taxon>Sar</taxon>
        <taxon>Stramenopiles</taxon>
        <taxon>Oomycota</taxon>
        <taxon>Peronosporomycetes</taxon>
        <taxon>Peronosporales</taxon>
        <taxon>Peronosporaceae</taxon>
        <taxon>Phytophthora</taxon>
    </lineage>
</organism>
<proteinExistence type="predicted"/>
<accession>A0A9W6X4G5</accession>
<evidence type="ECO:0000256" key="1">
    <source>
        <dbReference type="SAM" id="MobiDB-lite"/>
    </source>
</evidence>
<dbReference type="Proteomes" id="UP001165121">
    <property type="component" value="Unassembled WGS sequence"/>
</dbReference>
<reference evidence="2" key="1">
    <citation type="submission" date="2023-04" db="EMBL/GenBank/DDBJ databases">
        <title>Phytophthora fragariaefolia NBRC 109709.</title>
        <authorList>
            <person name="Ichikawa N."/>
            <person name="Sato H."/>
            <person name="Tonouchi N."/>
        </authorList>
    </citation>
    <scope>NUCLEOTIDE SEQUENCE</scope>
    <source>
        <strain evidence="2">NBRC 109709</strain>
    </source>
</reference>
<feature type="region of interest" description="Disordered" evidence="1">
    <location>
        <begin position="1"/>
        <end position="170"/>
    </location>
</feature>
<comment type="caution">
    <text evidence="2">The sequence shown here is derived from an EMBL/GenBank/DDBJ whole genome shotgun (WGS) entry which is preliminary data.</text>
</comment>
<protein>
    <submittedName>
        <fullName evidence="2">Unnamed protein product</fullName>
    </submittedName>
</protein>
<sequence>MEVQGTCRTASTNTALASAETTSSRATTAGGTVTPSNVSMANDNVTPASRETPRTKIHDGTVGDEALLTNTNEAVHPVTRIGERTAGHGLRYEHRHHSNSADADTQKPVDTHRDDDSPDTAHRREPNAKKDPDGLAAEEDGDVDELGEPRGGDGECRDTPKHYERRGKHA</sequence>
<feature type="compositionally biased region" description="Basic and acidic residues" evidence="1">
    <location>
        <begin position="51"/>
        <end position="61"/>
    </location>
</feature>
<evidence type="ECO:0000313" key="2">
    <source>
        <dbReference type="EMBL" id="GMF31048.1"/>
    </source>
</evidence>
<feature type="compositionally biased region" description="Basic and acidic residues" evidence="1">
    <location>
        <begin position="147"/>
        <end position="162"/>
    </location>
</feature>
<dbReference type="AlphaFoldDB" id="A0A9W6X4G5"/>
<evidence type="ECO:0000313" key="3">
    <source>
        <dbReference type="Proteomes" id="UP001165121"/>
    </source>
</evidence>
<feature type="compositionally biased region" description="Acidic residues" evidence="1">
    <location>
        <begin position="136"/>
        <end position="146"/>
    </location>
</feature>
<feature type="compositionally biased region" description="Low complexity" evidence="1">
    <location>
        <begin position="9"/>
        <end position="34"/>
    </location>
</feature>